<dbReference type="STRING" id="236234.A0A1J9RJA4"/>
<evidence type="ECO:0000256" key="6">
    <source>
        <dbReference type="ARBA" id="ARBA00022892"/>
    </source>
</evidence>
<feature type="repeat" description="WD" evidence="11">
    <location>
        <begin position="136"/>
        <end position="177"/>
    </location>
</feature>
<evidence type="ECO:0000256" key="4">
    <source>
        <dbReference type="ARBA" id="ARBA00022574"/>
    </source>
</evidence>
<dbReference type="InterPro" id="IPR006692">
    <property type="entry name" value="Beta-prop_COPA/B_2nd"/>
</dbReference>
<comment type="function">
    <text evidence="10">The coatomer is a cytosolic protein complex that binds to dilysine motifs and reversibly associates with Golgi non-clathrin-coated vesicles, which further mediate biosynthetic protein transport from the ER, via the Golgi up to the trans Golgi network.</text>
</comment>
<dbReference type="CDD" id="cd00200">
    <property type="entry name" value="WD40"/>
    <property type="match status" value="1"/>
</dbReference>
<gene>
    <name evidence="15" type="ORF">BKCO1_3700071</name>
</gene>
<dbReference type="SUPFAM" id="SSF50978">
    <property type="entry name" value="WD40 repeat-like"/>
    <property type="match status" value="1"/>
</dbReference>
<dbReference type="InterPro" id="IPR010714">
    <property type="entry name" value="Coatomer_asu_C"/>
</dbReference>
<dbReference type="InterPro" id="IPR015943">
    <property type="entry name" value="WD40/YVTN_repeat-like_dom_sf"/>
</dbReference>
<dbReference type="InterPro" id="IPR016391">
    <property type="entry name" value="Coatomer_asu"/>
</dbReference>
<dbReference type="Pfam" id="PF00400">
    <property type="entry name" value="WD40"/>
    <property type="match status" value="5"/>
</dbReference>
<dbReference type="GO" id="GO:0000139">
    <property type="term" value="C:Golgi membrane"/>
    <property type="evidence" value="ECO:0007669"/>
    <property type="project" value="UniProtKB-SubCell"/>
</dbReference>
<keyword evidence="5" id="KW-0677">Repeat</keyword>
<evidence type="ECO:0000259" key="13">
    <source>
        <dbReference type="Pfam" id="PF06957"/>
    </source>
</evidence>
<dbReference type="InterPro" id="IPR047312">
    <property type="entry name" value="Coatomer_alpha_WD-assoc_reg"/>
</dbReference>
<keyword evidence="16" id="KW-1185">Reference proteome</keyword>
<dbReference type="PANTHER" id="PTHR19876">
    <property type="entry name" value="COATOMER"/>
    <property type="match status" value="1"/>
</dbReference>
<evidence type="ECO:0000256" key="10">
    <source>
        <dbReference type="PIRNR" id="PIRNR003354"/>
    </source>
</evidence>
<feature type="domain" description="Coatomer alpha subunit C-terminal" evidence="13">
    <location>
        <begin position="837"/>
        <end position="1218"/>
    </location>
</feature>
<dbReference type="InterPro" id="IPR011044">
    <property type="entry name" value="Quino_amine_DH_bsu"/>
</dbReference>
<dbReference type="InterPro" id="IPR056176">
    <property type="entry name" value="TPR_COPA_B"/>
</dbReference>
<dbReference type="CDD" id="cd22948">
    <property type="entry name" value="Coatomer_WDAD_alpha"/>
    <property type="match status" value="1"/>
</dbReference>
<keyword evidence="3 10" id="KW-0963">Cytoplasm</keyword>
<dbReference type="OrthoDB" id="10261470at2759"/>
<evidence type="ECO:0000256" key="3">
    <source>
        <dbReference type="ARBA" id="ARBA00022490"/>
    </source>
</evidence>
<dbReference type="GO" id="GO:0006891">
    <property type="term" value="P:intra-Golgi vesicle-mediated transport"/>
    <property type="evidence" value="ECO:0007669"/>
    <property type="project" value="TreeGrafter"/>
</dbReference>
<evidence type="ECO:0000256" key="7">
    <source>
        <dbReference type="ARBA" id="ARBA00022927"/>
    </source>
</evidence>
<keyword evidence="9 10" id="KW-0472">Membrane</keyword>
<comment type="caution">
    <text evidence="15">The sequence shown here is derived from an EMBL/GenBank/DDBJ whole genome shotgun (WGS) entry which is preliminary data.</text>
</comment>
<evidence type="ECO:0000313" key="15">
    <source>
        <dbReference type="EMBL" id="OJD32643.1"/>
    </source>
</evidence>
<dbReference type="GO" id="GO:0006890">
    <property type="term" value="P:retrograde vesicle-mediated transport, Golgi to endoplasmic reticulum"/>
    <property type="evidence" value="ECO:0007669"/>
    <property type="project" value="TreeGrafter"/>
</dbReference>
<proteinExistence type="predicted"/>
<dbReference type="PIRSF" id="PIRSF003354">
    <property type="entry name" value="Coatomer_alpha_subunit"/>
    <property type="match status" value="1"/>
</dbReference>
<keyword evidence="2 10" id="KW-0813">Transport</keyword>
<dbReference type="InterPro" id="IPR020472">
    <property type="entry name" value="WD40_PAC1"/>
</dbReference>
<dbReference type="PROSITE" id="PS50294">
    <property type="entry name" value="WD_REPEATS_REGION"/>
    <property type="match status" value="5"/>
</dbReference>
<feature type="repeat" description="WD" evidence="11">
    <location>
        <begin position="254"/>
        <end position="295"/>
    </location>
</feature>
<dbReference type="EMBL" id="MNUE01000037">
    <property type="protein sequence ID" value="OJD32643.1"/>
    <property type="molecule type" value="Genomic_DNA"/>
</dbReference>
<dbReference type="PRINTS" id="PR00320">
    <property type="entry name" value="GPROTEINBRPT"/>
</dbReference>
<keyword evidence="8 10" id="KW-0333">Golgi apparatus</keyword>
<evidence type="ECO:0000256" key="9">
    <source>
        <dbReference type="ARBA" id="ARBA00023136"/>
    </source>
</evidence>
<dbReference type="FunFam" id="2.130.10.10:FF:000022">
    <property type="entry name" value="Coatomer subunit alpha"/>
    <property type="match status" value="1"/>
</dbReference>
<dbReference type="PROSITE" id="PS00678">
    <property type="entry name" value="WD_REPEATS_1"/>
    <property type="match status" value="2"/>
</dbReference>
<dbReference type="Pfam" id="PF04053">
    <property type="entry name" value="B-prop_COPA_B_2nd"/>
    <property type="match status" value="1"/>
</dbReference>
<dbReference type="SUPFAM" id="SSF50969">
    <property type="entry name" value="YVTN repeat-like/Quinoprotein amine dehydrogenase"/>
    <property type="match status" value="1"/>
</dbReference>
<feature type="domain" description="COPA/B TPR" evidence="14">
    <location>
        <begin position="621"/>
        <end position="776"/>
    </location>
</feature>
<evidence type="ECO:0000256" key="2">
    <source>
        <dbReference type="ARBA" id="ARBA00022448"/>
    </source>
</evidence>
<dbReference type="GO" id="GO:0006886">
    <property type="term" value="P:intracellular protein transport"/>
    <property type="evidence" value="ECO:0007669"/>
    <property type="project" value="UniProtKB-UniRule"/>
</dbReference>
<organism evidence="15 16">
    <name type="scientific">Diplodia corticola</name>
    <dbReference type="NCBI Taxonomy" id="236234"/>
    <lineage>
        <taxon>Eukaryota</taxon>
        <taxon>Fungi</taxon>
        <taxon>Dikarya</taxon>
        <taxon>Ascomycota</taxon>
        <taxon>Pezizomycotina</taxon>
        <taxon>Dothideomycetes</taxon>
        <taxon>Dothideomycetes incertae sedis</taxon>
        <taxon>Botryosphaeriales</taxon>
        <taxon>Botryosphaeriaceae</taxon>
        <taxon>Diplodia</taxon>
    </lineage>
</organism>
<evidence type="ECO:0000259" key="12">
    <source>
        <dbReference type="Pfam" id="PF04053"/>
    </source>
</evidence>
<protein>
    <recommendedName>
        <fullName evidence="10">Coatomer subunit alpha</fullName>
    </recommendedName>
</protein>
<dbReference type="Gene3D" id="1.25.40.470">
    <property type="match status" value="1"/>
</dbReference>
<evidence type="ECO:0000259" key="14">
    <source>
        <dbReference type="Pfam" id="PF23953"/>
    </source>
</evidence>
<evidence type="ECO:0000313" key="16">
    <source>
        <dbReference type="Proteomes" id="UP000183809"/>
    </source>
</evidence>
<dbReference type="InterPro" id="IPR001680">
    <property type="entry name" value="WD40_rpt"/>
</dbReference>
<dbReference type="FunFam" id="1.25.40.470:FF:000002">
    <property type="entry name" value="Coatomer subunit alpha"/>
    <property type="match status" value="1"/>
</dbReference>
<name>A0A1J9RJA4_9PEZI</name>
<dbReference type="InterPro" id="IPR036322">
    <property type="entry name" value="WD40_repeat_dom_sf"/>
</dbReference>
<dbReference type="Pfam" id="PF06957">
    <property type="entry name" value="COPI_C"/>
    <property type="match status" value="1"/>
</dbReference>
<keyword evidence="4 11" id="KW-0853">WD repeat</keyword>
<dbReference type="InterPro" id="IPR019775">
    <property type="entry name" value="WD40_repeat_CS"/>
</dbReference>
<sequence>MSTPNMLTKASRAAPSAKGIAFHPKRPWILVSLHSSTIQLWDYRMGTLIDRFEEHDGPVRGIDFHKTQPLFVSGGDDYKIKVWSYQTRRCLFTLNGHLDYVRTVFFHHELPWILSSSDDQTIRIWNWQNRSLICTMTGHNHYTMCAQFHPKDDLVVSASLDQSVRVWDISGLRKKHSAPTSMTFEDQMARANANQADMFGNTDAVVKFVLEGHDRGVNWVSFHPTLPLIVSAGDDRLVKLWRMSETKAWEVDTCRGHFQNVSACLFHPHQDLILSVGEDKSIRVWDLNKRTSVQSFKRENDRFWVIAAHPEINLFAAGHDNGVMVFKLERERPASAVYQNQLFYITKEKHVRSYDFTKNLESPSMLSLKKLGSPWVPPRTLSYNPAERAILVTSPADGGCYELISLPRDASGAVEPTDTKRGSGNSAVFVARNRFAVFNQANQQIDIKDLANSTTKTIKPPHGTTDIYFGGTGCLLLITPTSVVLYDIQQKKHLAELSVNGVKYVVWSNDGLHAALLSKHNVTIVTKSLEQVSTLHETIRIKSATWDDAGVLLYSTLNHIKYTLMNGDNGIVRTLEHTVYLVRVKGRNVYCLDRSAKPKILQIDPTEYRFKLALIKRNYDEMLNIIKTSSLVGQSIIAYLQKKGYPEIALQFVQDPQTRFELAIECGNLDVAVEMAKQLDRPKLWTRLSAEALAHGNHKVVEMTYQKLRTFDKLSFLYLSTGDREKLTRMAKIAEHRGDMTSRFQNAIYLGDVESRIEMFKEIDQYPLAYMLAKSNGLEEECQNILEASGLTEDQISVPEIGQPLAPPKPVVPTYTANWPVKSSGASVFEKALMGEELDADELAPATNGYGDEDLIETEDAQRDGGFEDAEEDEDAAGWDMGGDDDIEVEDDFVNVESVEAGAGSSEADMWTRNSPIAADHVAGGSFESAMQLLNRQVGAVNFKPIEWRFQEIYQASRTFLPASVGLPPLVNYVRRTVDETDSRKVLPIIPRDLESITAAEFAAGKNAMRTNKLEDGVQTWKKILHLMLLNAVTTQAEVAEAKRLIATAGQYTLAMSIELERRRLTNSSQDISALDEEARKRAFELAAYFTVPEIEPAHKALALFAAMNFSHKNRQHNSALSFANTLLDRGSTNARFKESARKIKAVCERNPNDAVEIDFDTFADFEICAASYTPIYTGSPSVACQYCGVKYQAKFKGTVCKVCEVCQLGAPASGLRLCL</sequence>
<evidence type="ECO:0000256" key="1">
    <source>
        <dbReference type="ARBA" id="ARBA00004255"/>
    </source>
</evidence>
<dbReference type="SMART" id="SM00320">
    <property type="entry name" value="WD40"/>
    <property type="match status" value="7"/>
</dbReference>
<accession>A0A1J9RJA4</accession>
<dbReference type="PROSITE" id="PS50082">
    <property type="entry name" value="WD_REPEATS_2"/>
    <property type="match status" value="5"/>
</dbReference>
<feature type="repeat" description="WD" evidence="11">
    <location>
        <begin position="52"/>
        <end position="93"/>
    </location>
</feature>
<dbReference type="Gene3D" id="2.130.10.10">
    <property type="entry name" value="YVTN repeat-like/Quinoprotein amine dehydrogenase"/>
    <property type="match status" value="1"/>
</dbReference>
<dbReference type="InterPro" id="IPR050844">
    <property type="entry name" value="Coatomer_complex_subunit"/>
</dbReference>
<dbReference type="GeneID" id="31015429"/>
<dbReference type="Pfam" id="PF23953">
    <property type="entry name" value="TPR_COPA_B"/>
    <property type="match status" value="1"/>
</dbReference>
<feature type="domain" description="COPA/B second beta-propeller" evidence="12">
    <location>
        <begin position="348"/>
        <end position="593"/>
    </location>
</feature>
<evidence type="ECO:0000256" key="8">
    <source>
        <dbReference type="ARBA" id="ARBA00023034"/>
    </source>
</evidence>
<dbReference type="GO" id="GO:0006888">
    <property type="term" value="P:endoplasmic reticulum to Golgi vesicle-mediated transport"/>
    <property type="evidence" value="ECO:0007669"/>
    <property type="project" value="InterPro"/>
</dbReference>
<reference evidence="15 16" key="1">
    <citation type="submission" date="2016-10" db="EMBL/GenBank/DDBJ databases">
        <title>Proteomics and genomics reveal pathogen-plant mechanisms compatible with a hemibiotrophic lifestyle of Diplodia corticola.</title>
        <authorList>
            <person name="Fernandes I."/>
            <person name="De Jonge R."/>
            <person name="Van De Peer Y."/>
            <person name="Devreese B."/>
            <person name="Alves A."/>
            <person name="Esteves A.C."/>
        </authorList>
    </citation>
    <scope>NUCLEOTIDE SEQUENCE [LARGE SCALE GENOMIC DNA]</scope>
    <source>
        <strain evidence="15 16">CBS 112549</strain>
    </source>
</reference>
<dbReference type="PANTHER" id="PTHR19876:SF1">
    <property type="entry name" value="COATOMER SUBUNIT ALPHA"/>
    <property type="match status" value="1"/>
</dbReference>
<dbReference type="RefSeq" id="XP_020128903.1">
    <property type="nucleotide sequence ID" value="XM_020275168.1"/>
</dbReference>
<feature type="repeat" description="WD" evidence="11">
    <location>
        <begin position="210"/>
        <end position="251"/>
    </location>
</feature>
<keyword evidence="6 10" id="KW-0931">ER-Golgi transport</keyword>
<dbReference type="GO" id="GO:0005198">
    <property type="term" value="F:structural molecule activity"/>
    <property type="evidence" value="ECO:0007669"/>
    <property type="project" value="InterPro"/>
</dbReference>
<keyword evidence="7 10" id="KW-0653">Protein transport</keyword>
<feature type="repeat" description="WD" evidence="11">
    <location>
        <begin position="94"/>
        <end position="135"/>
    </location>
</feature>
<comment type="subcellular location">
    <subcellularLocation>
        <location evidence="10">Cytoplasm</location>
    </subcellularLocation>
    <subcellularLocation>
        <location evidence="1 10">Golgi apparatus membrane</location>
        <topology evidence="1 10">Peripheral membrane protein</topology>
        <orientation evidence="1">Cytoplasmic side</orientation>
    </subcellularLocation>
</comment>
<comment type="subunit">
    <text evidence="10">Oligomeric complex that consists of at least the alpha, beta, beta', gamma, delta, epsilon and zeta subunits.</text>
</comment>
<dbReference type="AlphaFoldDB" id="A0A1J9RJA4"/>
<dbReference type="GO" id="GO:0030126">
    <property type="term" value="C:COPI vesicle coat"/>
    <property type="evidence" value="ECO:0007669"/>
    <property type="project" value="UniProtKB-UniRule"/>
</dbReference>
<dbReference type="Proteomes" id="UP000183809">
    <property type="component" value="Unassembled WGS sequence"/>
</dbReference>
<evidence type="ECO:0000256" key="11">
    <source>
        <dbReference type="PROSITE-ProRule" id="PRU00221"/>
    </source>
</evidence>
<evidence type="ECO:0000256" key="5">
    <source>
        <dbReference type="ARBA" id="ARBA00022737"/>
    </source>
</evidence>